<sequence>MKTGYTVIEQGITWNRTMKVPLALDSLSHQLFPSACHQHLLASRANISEVQFQRPSERPSDGQHLFSNTCTTLPGSPSALEQQAIRDLTSTFPGHERELMASQSFSRTTSNLPDTVIPWAALPSFGPATTPCMETVAASVGGGGKVRGASREELEVAASGRSFVGGRARGVGGHAEGMHTLLSGRKSQSQWRRASALLPHGEMADGGRQAPPRSKSFSHLKHLQLSGSRRSAGGMAPSNPSSQDSSAGFCHSNLPRAQHSHQSMTMPAIPPNGSFTLGTHPNLHASASGFHQHSQPHQAVRLGAAPLPNAQELLEPTGGVFCKGLGMLDTYLWSPPSSWADETDLPSDFFDLLTPSTVSHSSSHPSSESDELHELPERRDVSEPPPVSAFNRGSFSFMAEGISEEGEEFMGSNSDRCVPLGDELQPHLSHRESQNEGMAVESRDHPSKADMRARHGSSGGSTTNIIPASAQGTGGSRRMRESRLSSTNGAAPFLSSVPSDSHMHLPLPPMVKASGLTSSQSFSVGKDTDVLAEVR</sequence>
<proteinExistence type="predicted"/>
<feature type="compositionally biased region" description="Basic and acidic residues" evidence="1">
    <location>
        <begin position="370"/>
        <end position="382"/>
    </location>
</feature>
<evidence type="ECO:0000313" key="2">
    <source>
        <dbReference type="EMBL" id="KAF5833578.1"/>
    </source>
</evidence>
<name>A0ABQ7GG45_DUNSA</name>
<feature type="compositionally biased region" description="Basic and acidic residues" evidence="1">
    <location>
        <begin position="441"/>
        <end position="453"/>
    </location>
</feature>
<evidence type="ECO:0000313" key="3">
    <source>
        <dbReference type="Proteomes" id="UP000815325"/>
    </source>
</evidence>
<feature type="region of interest" description="Disordered" evidence="1">
    <location>
        <begin position="429"/>
        <end position="535"/>
    </location>
</feature>
<dbReference type="EMBL" id="MU069803">
    <property type="protein sequence ID" value="KAF5833578.1"/>
    <property type="molecule type" value="Genomic_DNA"/>
</dbReference>
<evidence type="ECO:0000256" key="1">
    <source>
        <dbReference type="SAM" id="MobiDB-lite"/>
    </source>
</evidence>
<dbReference type="Proteomes" id="UP000815325">
    <property type="component" value="Unassembled WGS sequence"/>
</dbReference>
<protein>
    <submittedName>
        <fullName evidence="2">Uncharacterized protein</fullName>
    </submittedName>
</protein>
<feature type="region of interest" description="Disordered" evidence="1">
    <location>
        <begin position="357"/>
        <end position="393"/>
    </location>
</feature>
<gene>
    <name evidence="2" type="ORF">DUNSADRAFT_10069</name>
</gene>
<organism evidence="2 3">
    <name type="scientific">Dunaliella salina</name>
    <name type="common">Green alga</name>
    <name type="synonym">Protococcus salinus</name>
    <dbReference type="NCBI Taxonomy" id="3046"/>
    <lineage>
        <taxon>Eukaryota</taxon>
        <taxon>Viridiplantae</taxon>
        <taxon>Chlorophyta</taxon>
        <taxon>core chlorophytes</taxon>
        <taxon>Chlorophyceae</taxon>
        <taxon>CS clade</taxon>
        <taxon>Chlamydomonadales</taxon>
        <taxon>Dunaliellaceae</taxon>
        <taxon>Dunaliella</taxon>
    </lineage>
</organism>
<comment type="caution">
    <text evidence="2">The sequence shown here is derived from an EMBL/GenBank/DDBJ whole genome shotgun (WGS) entry which is preliminary data.</text>
</comment>
<accession>A0ABQ7GG45</accession>
<feature type="region of interest" description="Disordered" evidence="1">
    <location>
        <begin position="200"/>
        <end position="267"/>
    </location>
</feature>
<keyword evidence="3" id="KW-1185">Reference proteome</keyword>
<reference evidence="2" key="1">
    <citation type="submission" date="2017-08" db="EMBL/GenBank/DDBJ databases">
        <authorList>
            <person name="Polle J.E."/>
            <person name="Barry K."/>
            <person name="Cushman J."/>
            <person name="Schmutz J."/>
            <person name="Tran D."/>
            <person name="Hathwaick L.T."/>
            <person name="Yim W.C."/>
            <person name="Jenkins J."/>
            <person name="Mckie-Krisberg Z.M."/>
            <person name="Prochnik S."/>
            <person name="Lindquist E."/>
            <person name="Dockter R.B."/>
            <person name="Adam C."/>
            <person name="Molina H."/>
            <person name="Bunkerborg J."/>
            <person name="Jin E."/>
            <person name="Buchheim M."/>
            <person name="Magnuson J."/>
        </authorList>
    </citation>
    <scope>NUCLEOTIDE SEQUENCE</scope>
    <source>
        <strain evidence="2">CCAP 19/18</strain>
    </source>
</reference>
<feature type="compositionally biased region" description="Basic and acidic residues" evidence="1">
    <location>
        <begin position="526"/>
        <end position="535"/>
    </location>
</feature>
<feature type="compositionally biased region" description="Low complexity" evidence="1">
    <location>
        <begin position="357"/>
        <end position="366"/>
    </location>
</feature>